<sequence>MEEMLNLLQKQNNKSNFILISPHLGHGPFSHLFDGMFIPKAGKKWKHEKASQDMFDHMVKCNALEEKMKKYGLEPEQDMLFIKEMIGGRLDSNKQKEWPYEGRDKDKSFLYEIVANKTNGIDVDKFDYFARDCHHLGIQNHFDHHRFFKFARVCEVEGGGKHICSRDKEMHNLYAMFYARCSFHRKAYQHKVNKLIETMISEAFVKADKHIKIKGSGGKIFTLSTAIDDMEAYTKLTDRVFEDILHSSSPELEDARKILNRIITRDLYKCVAKVETGTAEITKEVIQKWEDELAKEPDRLTPDDFEVVTTSLDYGNKDEDPISCVYFYSKNEPNKASCCYSFQVSRLLPKNFSEKFIRIYCKTNDENSLDVAKDCVRRWFREYTILEVIFIAGLLNIA</sequence>
<dbReference type="SUPFAM" id="SSF109604">
    <property type="entry name" value="HD-domain/PDEase-like"/>
    <property type="match status" value="1"/>
</dbReference>
<dbReference type="AlphaFoldDB" id="A0A3B4WQS2"/>
<dbReference type="Proteomes" id="UP000261360">
    <property type="component" value="Unplaced"/>
</dbReference>
<dbReference type="InterPro" id="IPR050135">
    <property type="entry name" value="dGTPase-like"/>
</dbReference>
<evidence type="ECO:0000313" key="2">
    <source>
        <dbReference type="Proteomes" id="UP000261360"/>
    </source>
</evidence>
<dbReference type="Gene3D" id="3.30.70.2760">
    <property type="match status" value="1"/>
</dbReference>
<dbReference type="GO" id="GO:0006203">
    <property type="term" value="P:dGTP catabolic process"/>
    <property type="evidence" value="ECO:0007669"/>
    <property type="project" value="TreeGrafter"/>
</dbReference>
<reference evidence="1" key="1">
    <citation type="submission" date="2025-08" db="UniProtKB">
        <authorList>
            <consortium name="Ensembl"/>
        </authorList>
    </citation>
    <scope>IDENTIFICATION</scope>
</reference>
<dbReference type="PANTHER" id="PTHR11373">
    <property type="entry name" value="DEOXYNUCLEOSIDE TRIPHOSPHATE TRIPHOSPHOHYDROLASE"/>
    <property type="match status" value="1"/>
</dbReference>
<dbReference type="GO" id="GO:0008832">
    <property type="term" value="F:dGTPase activity"/>
    <property type="evidence" value="ECO:0007669"/>
    <property type="project" value="TreeGrafter"/>
</dbReference>
<dbReference type="GO" id="GO:0045088">
    <property type="term" value="P:regulation of innate immune response"/>
    <property type="evidence" value="ECO:0007669"/>
    <property type="project" value="TreeGrafter"/>
</dbReference>
<protein>
    <submittedName>
        <fullName evidence="1">Deoxynucleoside triphosphate triphosphohydrolase SAMHD1-like</fullName>
    </submittedName>
</protein>
<proteinExistence type="predicted"/>
<dbReference type="Gene3D" id="1.10.3210.10">
    <property type="entry name" value="Hypothetical protein af1432"/>
    <property type="match status" value="1"/>
</dbReference>
<keyword evidence="2" id="KW-1185">Reference proteome</keyword>
<dbReference type="GO" id="GO:0051607">
    <property type="term" value="P:defense response to virus"/>
    <property type="evidence" value="ECO:0007669"/>
    <property type="project" value="TreeGrafter"/>
</dbReference>
<dbReference type="GeneTree" id="ENSGT00390000013867"/>
<evidence type="ECO:0000313" key="1">
    <source>
        <dbReference type="Ensembl" id="ENSSLDP00000006270.1"/>
    </source>
</evidence>
<dbReference type="PANTHER" id="PTHR11373:SF4">
    <property type="entry name" value="DEOXYNUCLEOSIDE TRIPHOSPHATE TRIPHOSPHOHYDROLASE SAMHD1"/>
    <property type="match status" value="1"/>
</dbReference>
<name>A0A3B4WQS2_SERLL</name>
<dbReference type="GO" id="GO:0005634">
    <property type="term" value="C:nucleus"/>
    <property type="evidence" value="ECO:0007669"/>
    <property type="project" value="TreeGrafter"/>
</dbReference>
<organism evidence="1 2">
    <name type="scientific">Seriola lalandi dorsalis</name>
    <dbReference type="NCBI Taxonomy" id="1841481"/>
    <lineage>
        <taxon>Eukaryota</taxon>
        <taxon>Metazoa</taxon>
        <taxon>Chordata</taxon>
        <taxon>Craniata</taxon>
        <taxon>Vertebrata</taxon>
        <taxon>Euteleostomi</taxon>
        <taxon>Actinopterygii</taxon>
        <taxon>Neopterygii</taxon>
        <taxon>Teleostei</taxon>
        <taxon>Neoteleostei</taxon>
        <taxon>Acanthomorphata</taxon>
        <taxon>Carangaria</taxon>
        <taxon>Carangiformes</taxon>
        <taxon>Carangidae</taxon>
        <taxon>Seriola</taxon>
    </lineage>
</organism>
<dbReference type="Ensembl" id="ENSSLDT00000006485.1">
    <property type="protein sequence ID" value="ENSSLDP00000006270.1"/>
    <property type="gene ID" value="ENSSLDG00000004943.1"/>
</dbReference>
<dbReference type="STRING" id="1841481.ENSSLDP00000006270"/>
<reference evidence="1" key="2">
    <citation type="submission" date="2025-09" db="UniProtKB">
        <authorList>
            <consortium name="Ensembl"/>
        </authorList>
    </citation>
    <scope>IDENTIFICATION</scope>
</reference>
<accession>A0A3B4WQS2</accession>